<dbReference type="AlphaFoldDB" id="A0A1I3R6A3"/>
<dbReference type="OrthoDB" id="382025at2157"/>
<name>A0A1I3R6A3_9EURY</name>
<dbReference type="Proteomes" id="UP000182829">
    <property type="component" value="Unassembled WGS sequence"/>
</dbReference>
<organism evidence="1 2">
    <name type="scientific">Natronobacterium gregoryi</name>
    <dbReference type="NCBI Taxonomy" id="44930"/>
    <lineage>
        <taxon>Archaea</taxon>
        <taxon>Methanobacteriati</taxon>
        <taxon>Methanobacteriota</taxon>
        <taxon>Stenosarchaea group</taxon>
        <taxon>Halobacteria</taxon>
        <taxon>Halobacteriales</taxon>
        <taxon>Natrialbaceae</taxon>
        <taxon>Natronobacterium</taxon>
    </lineage>
</organism>
<proteinExistence type="predicted"/>
<reference evidence="1 2" key="1">
    <citation type="submission" date="2016-10" db="EMBL/GenBank/DDBJ databases">
        <authorList>
            <person name="de Groot N.N."/>
        </authorList>
    </citation>
    <scope>NUCLEOTIDE SEQUENCE [LARGE SCALE GENOMIC DNA]</scope>
    <source>
        <strain evidence="1 2">SP2</strain>
    </source>
</reference>
<dbReference type="OMA" id="MNIVEDW"/>
<gene>
    <name evidence="1" type="ORF">SAMN05443661_12821</name>
</gene>
<dbReference type="RefSeq" id="WP_015233681.1">
    <property type="nucleotide sequence ID" value="NZ_FORO01000028.1"/>
</dbReference>
<dbReference type="GeneID" id="14209197"/>
<protein>
    <submittedName>
        <fullName evidence="1">Uncharacterized protein</fullName>
    </submittedName>
</protein>
<accession>A0A1I3R6A3</accession>
<evidence type="ECO:0000313" key="2">
    <source>
        <dbReference type="Proteomes" id="UP000182829"/>
    </source>
</evidence>
<dbReference type="EMBL" id="FORO01000028">
    <property type="protein sequence ID" value="SFJ42134.1"/>
    <property type="molecule type" value="Genomic_DNA"/>
</dbReference>
<sequence>MKRRALLAAMSASTLHIAGCLDRVSLGPPELALGRIRVKNFSTQDVEIDLSVEKAGKEVYQEEHSLEGWDASDERPTIGTAHIVEDWMAETAEYEIHVDVLDTEFESTRTTESVRENVEEFGPDNVPDGTCYEYNVRMNSTNWGEELDGVNILHDVLESEDPLSIAPSCEIPGE</sequence>
<evidence type="ECO:0000313" key="1">
    <source>
        <dbReference type="EMBL" id="SFJ42134.1"/>
    </source>
</evidence>